<dbReference type="RefSeq" id="WP_211976227.1">
    <property type="nucleotide sequence ID" value="NZ_CBFHAM010000010.1"/>
</dbReference>
<name>A0ABS5J9J0_9BACT</name>
<proteinExistence type="inferred from homology"/>
<gene>
    <name evidence="3" type="ORF">KE626_27440</name>
</gene>
<keyword evidence="4" id="KW-1185">Reference proteome</keyword>
<dbReference type="Proteomes" id="UP000676386">
    <property type="component" value="Unassembled WGS sequence"/>
</dbReference>
<organism evidence="3 4">
    <name type="scientific">Chitinophaga hostae</name>
    <dbReference type="NCBI Taxonomy" id="2831022"/>
    <lineage>
        <taxon>Bacteria</taxon>
        <taxon>Pseudomonadati</taxon>
        <taxon>Bacteroidota</taxon>
        <taxon>Chitinophagia</taxon>
        <taxon>Chitinophagales</taxon>
        <taxon>Chitinophagaceae</taxon>
        <taxon>Chitinophaga</taxon>
    </lineage>
</organism>
<evidence type="ECO:0000313" key="4">
    <source>
        <dbReference type="Proteomes" id="UP000676386"/>
    </source>
</evidence>
<dbReference type="Gene3D" id="1.20.120.450">
    <property type="entry name" value="dinb family like domain"/>
    <property type="match status" value="1"/>
</dbReference>
<accession>A0ABS5J9J0</accession>
<evidence type="ECO:0000313" key="3">
    <source>
        <dbReference type="EMBL" id="MBS0031092.1"/>
    </source>
</evidence>
<reference evidence="3 4" key="1">
    <citation type="submission" date="2021-04" db="EMBL/GenBank/DDBJ databases">
        <title>Chitinophaga sp. nov., isolated from the rhizosphere soil.</title>
        <authorList>
            <person name="He S."/>
        </authorList>
    </citation>
    <scope>NUCLEOTIDE SEQUENCE [LARGE SCALE GENOMIC DNA]</scope>
    <source>
        <strain evidence="3 4">2R12</strain>
    </source>
</reference>
<dbReference type="EMBL" id="JAGTXB010000019">
    <property type="protein sequence ID" value="MBS0031092.1"/>
    <property type="molecule type" value="Genomic_DNA"/>
</dbReference>
<sequence length="161" mass="18455">MDKVYRQGATGALLDEYEKAVNEMVGCISTIPDATLVAVADPVTQNPDCRSVQTILSHVVSSMYSYAGYIHRWKGHDYTKPDKTLHTSADKYITDLKDAFQFTTTVFNDISNDELEEMEQSKKMLTGWGQVYDIEQLMEHAIVHILRHRRQIEKMKLLLEV</sequence>
<comment type="caution">
    <text evidence="3">The sequence shown here is derived from an EMBL/GenBank/DDBJ whole genome shotgun (WGS) entry which is preliminary data.</text>
</comment>
<keyword evidence="2" id="KW-0479">Metal-binding</keyword>
<dbReference type="Pfam" id="PF05163">
    <property type="entry name" value="DinB"/>
    <property type="match status" value="1"/>
</dbReference>
<evidence type="ECO:0000256" key="2">
    <source>
        <dbReference type="ARBA" id="ARBA00022723"/>
    </source>
</evidence>
<dbReference type="InterPro" id="IPR034660">
    <property type="entry name" value="DinB/YfiT-like"/>
</dbReference>
<dbReference type="SUPFAM" id="SSF109854">
    <property type="entry name" value="DinB/YfiT-like putative metalloenzymes"/>
    <property type="match status" value="1"/>
</dbReference>
<dbReference type="InterPro" id="IPR007837">
    <property type="entry name" value="DinB"/>
</dbReference>
<protein>
    <submittedName>
        <fullName evidence="3">DinB family protein</fullName>
    </submittedName>
</protein>
<comment type="similarity">
    <text evidence="1">Belongs to the DinB family.</text>
</comment>
<evidence type="ECO:0000256" key="1">
    <source>
        <dbReference type="ARBA" id="ARBA00008635"/>
    </source>
</evidence>